<dbReference type="InterPro" id="IPR004326">
    <property type="entry name" value="Mlo"/>
</dbReference>
<keyword evidence="7" id="KW-0568">Pathogenesis-related protein</keyword>
<evidence type="ECO:0008006" key="11">
    <source>
        <dbReference type="Google" id="ProtNLM"/>
    </source>
</evidence>
<sequence>MEMAQQIQDRTTVVKGAPVVEPSNKYFWFNRPDWILFLMHLTLFQYEFGLTSCFHEKLAEILTRVFLGVALQFMCSYITFPLYALVTQMGSHMKKAIFEEQTAKALKKWQKAARERKKLRKAGGQDVSSISGFMSGENTPSHGSSPIHLLHKYNINSNDIESALSSPRAYHSETELSEIEGPARPSSSDDHEPRIVHNNPERNAEIHHGGFSFVKP</sequence>
<keyword evidence="5 9" id="KW-1133">Transmembrane helix</keyword>
<dbReference type="PANTHER" id="PTHR31942:SF117">
    <property type="entry name" value="MLO-LIKE PROTEIN"/>
    <property type="match status" value="1"/>
</dbReference>
<gene>
    <name evidence="10" type="ORF">FSB_LOCUS12492</name>
</gene>
<evidence type="ECO:0000256" key="9">
    <source>
        <dbReference type="SAM" id="Phobius"/>
    </source>
</evidence>
<dbReference type="PANTHER" id="PTHR31942">
    <property type="entry name" value="MLO-LIKE PROTEIN 1"/>
    <property type="match status" value="1"/>
</dbReference>
<evidence type="ECO:0000256" key="3">
    <source>
        <dbReference type="ARBA" id="ARBA00022692"/>
    </source>
</evidence>
<accession>A0A2N9FC69</accession>
<dbReference type="EMBL" id="OIVN01000723">
    <property type="protein sequence ID" value="SPC84610.1"/>
    <property type="molecule type" value="Genomic_DNA"/>
</dbReference>
<protein>
    <recommendedName>
        <fullName evidence="11">MLO-like protein</fullName>
    </recommendedName>
</protein>
<keyword evidence="4" id="KW-0611">Plant defense</keyword>
<evidence type="ECO:0000256" key="1">
    <source>
        <dbReference type="ARBA" id="ARBA00004141"/>
    </source>
</evidence>
<evidence type="ECO:0000256" key="7">
    <source>
        <dbReference type="ARBA" id="ARBA00023265"/>
    </source>
</evidence>
<keyword evidence="3 9" id="KW-0812">Transmembrane</keyword>
<comment type="subcellular location">
    <subcellularLocation>
        <location evidence="1">Membrane</location>
        <topology evidence="1">Multi-pass membrane protein</topology>
    </subcellularLocation>
</comment>
<feature type="compositionally biased region" description="Basic and acidic residues" evidence="8">
    <location>
        <begin position="187"/>
        <end position="208"/>
    </location>
</feature>
<evidence type="ECO:0000256" key="5">
    <source>
        <dbReference type="ARBA" id="ARBA00022989"/>
    </source>
</evidence>
<feature type="transmembrane region" description="Helical" evidence="9">
    <location>
        <begin position="65"/>
        <end position="86"/>
    </location>
</feature>
<evidence type="ECO:0000256" key="8">
    <source>
        <dbReference type="SAM" id="MobiDB-lite"/>
    </source>
</evidence>
<dbReference type="AlphaFoldDB" id="A0A2N9FC69"/>
<evidence type="ECO:0000256" key="2">
    <source>
        <dbReference type="ARBA" id="ARBA00006574"/>
    </source>
</evidence>
<evidence type="ECO:0000256" key="4">
    <source>
        <dbReference type="ARBA" id="ARBA00022821"/>
    </source>
</evidence>
<proteinExistence type="inferred from homology"/>
<feature type="region of interest" description="Disordered" evidence="8">
    <location>
        <begin position="164"/>
        <end position="216"/>
    </location>
</feature>
<reference evidence="10" key="1">
    <citation type="submission" date="2018-02" db="EMBL/GenBank/DDBJ databases">
        <authorList>
            <person name="Cohen D.B."/>
            <person name="Kent A.D."/>
        </authorList>
    </citation>
    <scope>NUCLEOTIDE SEQUENCE</scope>
</reference>
<evidence type="ECO:0000313" key="10">
    <source>
        <dbReference type="EMBL" id="SPC84610.1"/>
    </source>
</evidence>
<evidence type="ECO:0000256" key="6">
    <source>
        <dbReference type="ARBA" id="ARBA00023136"/>
    </source>
</evidence>
<dbReference type="GO" id="GO:0006952">
    <property type="term" value="P:defense response"/>
    <property type="evidence" value="ECO:0007669"/>
    <property type="project" value="UniProtKB-KW"/>
</dbReference>
<organism evidence="10">
    <name type="scientific">Fagus sylvatica</name>
    <name type="common">Beechnut</name>
    <dbReference type="NCBI Taxonomy" id="28930"/>
    <lineage>
        <taxon>Eukaryota</taxon>
        <taxon>Viridiplantae</taxon>
        <taxon>Streptophyta</taxon>
        <taxon>Embryophyta</taxon>
        <taxon>Tracheophyta</taxon>
        <taxon>Spermatophyta</taxon>
        <taxon>Magnoliopsida</taxon>
        <taxon>eudicotyledons</taxon>
        <taxon>Gunneridae</taxon>
        <taxon>Pentapetalae</taxon>
        <taxon>rosids</taxon>
        <taxon>fabids</taxon>
        <taxon>Fagales</taxon>
        <taxon>Fagaceae</taxon>
        <taxon>Fagus</taxon>
    </lineage>
</organism>
<dbReference type="Pfam" id="PF03094">
    <property type="entry name" value="Mlo"/>
    <property type="match status" value="1"/>
</dbReference>
<comment type="similarity">
    <text evidence="2">Belongs to the MLO family.</text>
</comment>
<dbReference type="GO" id="GO:0016020">
    <property type="term" value="C:membrane"/>
    <property type="evidence" value="ECO:0007669"/>
    <property type="project" value="UniProtKB-SubCell"/>
</dbReference>
<keyword evidence="6 9" id="KW-0472">Membrane</keyword>
<name>A0A2N9FC69_FAGSY</name>